<reference evidence="1 2" key="1">
    <citation type="submission" date="2019-07" db="EMBL/GenBank/DDBJ databases">
        <title>Whole genome shotgun sequence of Chitinophaga cymbidii NBRC 109752.</title>
        <authorList>
            <person name="Hosoyama A."/>
            <person name="Uohara A."/>
            <person name="Ohji S."/>
            <person name="Ichikawa N."/>
        </authorList>
    </citation>
    <scope>NUCLEOTIDE SEQUENCE [LARGE SCALE GENOMIC DNA]</scope>
    <source>
        <strain evidence="1 2">NBRC 109752</strain>
    </source>
</reference>
<evidence type="ECO:0000313" key="1">
    <source>
        <dbReference type="EMBL" id="GEP94774.1"/>
    </source>
</evidence>
<proteinExistence type="predicted"/>
<keyword evidence="2" id="KW-1185">Reference proteome</keyword>
<dbReference type="InterPro" id="IPR015018">
    <property type="entry name" value="DUF1905"/>
</dbReference>
<evidence type="ECO:0000313" key="2">
    <source>
        <dbReference type="Proteomes" id="UP000321436"/>
    </source>
</evidence>
<dbReference type="InterPro" id="IPR037079">
    <property type="entry name" value="AF2212/PG0164-like_sf"/>
</dbReference>
<protein>
    <recommendedName>
        <fullName evidence="3">DUF1905 domain-containing protein</fullName>
    </recommendedName>
</protein>
<dbReference type="AlphaFoldDB" id="A0A512RGI7"/>
<evidence type="ECO:0008006" key="3">
    <source>
        <dbReference type="Google" id="ProtNLM"/>
    </source>
</evidence>
<dbReference type="EMBL" id="BKAU01000001">
    <property type="protein sequence ID" value="GEP94774.1"/>
    <property type="molecule type" value="Genomic_DNA"/>
</dbReference>
<dbReference type="RefSeq" id="WP_146858454.1">
    <property type="nucleotide sequence ID" value="NZ_BKAU01000001.1"/>
</dbReference>
<dbReference type="OrthoDB" id="680797at2"/>
<comment type="caution">
    <text evidence="1">The sequence shown here is derived from an EMBL/GenBank/DDBJ whole genome shotgun (WGS) entry which is preliminary data.</text>
</comment>
<gene>
    <name evidence="1" type="ORF">CCY01nite_10340</name>
</gene>
<dbReference type="Gene3D" id="2.40.30.100">
    <property type="entry name" value="AF2212/PG0164-like"/>
    <property type="match status" value="1"/>
</dbReference>
<name>A0A512RGI7_9BACT</name>
<dbReference type="Pfam" id="PF08922">
    <property type="entry name" value="DUF1905"/>
    <property type="match status" value="1"/>
</dbReference>
<sequence length="173" mass="19201">MIKFTAVLKKFGVQGEKTGWTYIDIPADIAGKLKPGNKKSFRVKGKLDVHPIEQVALMPSGDGNFFMPINAGMRKGIGKRQGASVKVQLEADDAAFKLNDEFMACLEDEPQALAFFQSLAPGHQRYFSNWIDSAKTDGTRAKRIAQTINAMLRSMNFGEMIRALKAEKDRMGE</sequence>
<accession>A0A512RGI7</accession>
<dbReference type="SUPFAM" id="SSF141694">
    <property type="entry name" value="AF2212/PG0164-like"/>
    <property type="match status" value="1"/>
</dbReference>
<dbReference type="Pfam" id="PF13376">
    <property type="entry name" value="OmdA"/>
    <property type="match status" value="1"/>
</dbReference>
<dbReference type="Proteomes" id="UP000321436">
    <property type="component" value="Unassembled WGS sequence"/>
</dbReference>
<organism evidence="1 2">
    <name type="scientific">Chitinophaga cymbidii</name>
    <dbReference type="NCBI Taxonomy" id="1096750"/>
    <lineage>
        <taxon>Bacteria</taxon>
        <taxon>Pseudomonadati</taxon>
        <taxon>Bacteroidota</taxon>
        <taxon>Chitinophagia</taxon>
        <taxon>Chitinophagales</taxon>
        <taxon>Chitinophagaceae</taxon>
        <taxon>Chitinophaga</taxon>
    </lineage>
</organism>